<dbReference type="Proteomes" id="UP000221165">
    <property type="component" value="Unassembled WGS sequence"/>
</dbReference>
<organism evidence="3 4">
    <name type="scientific">Cystoisospora suis</name>
    <dbReference type="NCBI Taxonomy" id="483139"/>
    <lineage>
        <taxon>Eukaryota</taxon>
        <taxon>Sar</taxon>
        <taxon>Alveolata</taxon>
        <taxon>Apicomplexa</taxon>
        <taxon>Conoidasida</taxon>
        <taxon>Coccidia</taxon>
        <taxon>Eucoccidiorida</taxon>
        <taxon>Eimeriorina</taxon>
        <taxon>Sarcocystidae</taxon>
        <taxon>Cystoisospora</taxon>
    </lineage>
</organism>
<keyword evidence="2" id="KW-1133">Transmembrane helix</keyword>
<keyword evidence="2" id="KW-0472">Membrane</keyword>
<feature type="region of interest" description="Disordered" evidence="1">
    <location>
        <begin position="93"/>
        <end position="133"/>
    </location>
</feature>
<evidence type="ECO:0000256" key="1">
    <source>
        <dbReference type="SAM" id="MobiDB-lite"/>
    </source>
</evidence>
<proteinExistence type="predicted"/>
<accession>A0A2C6K8Y5</accession>
<evidence type="ECO:0008006" key="5">
    <source>
        <dbReference type="Google" id="ProtNLM"/>
    </source>
</evidence>
<feature type="transmembrane region" description="Helical" evidence="2">
    <location>
        <begin position="32"/>
        <end position="49"/>
    </location>
</feature>
<keyword evidence="4" id="KW-1185">Reference proteome</keyword>
<comment type="caution">
    <text evidence="3">The sequence shown here is derived from an EMBL/GenBank/DDBJ whole genome shotgun (WGS) entry which is preliminary data.</text>
</comment>
<dbReference type="OrthoDB" id="332847at2759"/>
<dbReference type="AlphaFoldDB" id="A0A2C6K8Y5"/>
<evidence type="ECO:0000313" key="3">
    <source>
        <dbReference type="EMBL" id="PHJ17670.1"/>
    </source>
</evidence>
<sequence>MSDVVACPASIGGAGSKGTPSSERKLRNKQRVRVVFCPCFAVLLGVVLFRNDLAGSPHTWFGRVVAEAPTGSGDAPRIAVHDEGVELDNFTPAFSGQADDRLQATTPLQFSTRNVDTPPGEEEEEDPDGSGLEDLHMVIEALKREKETGDGKTASEAVQVQETGGAVLTAERRGESGKGRDAATEEKAAAEEYLQRQDDGIQPYRSECRDIYIRDVLQSFAKPSSFLEPRGLKSFSNFLASTLEKASAWLSKQSEYYRQSVDPTLRQGTSLTRDFASVYEVVFPEAFSAVTHYANSPHQQSRQQPGPDRPFLKEVAASVERLKEISWQLDAVFGEVSGSTRAYPCPSVCSSLTCRWTCGLKKTLPTVGDNMAMLTSQVAMIFELLQELMEGDVDPGCLRTVPGVSRVQVEAAYEFVLSEVDMLRSSHEELRRLVKSCGADIVDLHNVLKEYEDLHAE</sequence>
<name>A0A2C6K8Y5_9APIC</name>
<dbReference type="RefSeq" id="XP_067919388.1">
    <property type="nucleotide sequence ID" value="XM_068068636.1"/>
</dbReference>
<evidence type="ECO:0000313" key="4">
    <source>
        <dbReference type="Proteomes" id="UP000221165"/>
    </source>
</evidence>
<protein>
    <recommendedName>
        <fullName evidence="5">Transmembrane protein</fullName>
    </recommendedName>
</protein>
<dbReference type="GeneID" id="94431847"/>
<feature type="compositionally biased region" description="Acidic residues" evidence="1">
    <location>
        <begin position="119"/>
        <end position="128"/>
    </location>
</feature>
<dbReference type="VEuPathDB" id="ToxoDB:CSUI_008507"/>
<reference evidence="3 4" key="1">
    <citation type="journal article" date="2017" name="Int. J. Parasitol.">
        <title>The genome of the protozoan parasite Cystoisospora suis and a reverse vaccinology approach to identify vaccine candidates.</title>
        <authorList>
            <person name="Palmieri N."/>
            <person name="Shrestha A."/>
            <person name="Ruttkowski B."/>
            <person name="Beck T."/>
            <person name="Vogl C."/>
            <person name="Tomley F."/>
            <person name="Blake D.P."/>
            <person name="Joachim A."/>
        </authorList>
    </citation>
    <scope>NUCLEOTIDE SEQUENCE [LARGE SCALE GENOMIC DNA]</scope>
    <source>
        <strain evidence="3 4">Wien I</strain>
    </source>
</reference>
<dbReference type="EMBL" id="MIGC01004773">
    <property type="protein sequence ID" value="PHJ17670.1"/>
    <property type="molecule type" value="Genomic_DNA"/>
</dbReference>
<keyword evidence="2" id="KW-0812">Transmembrane</keyword>
<feature type="compositionally biased region" description="Polar residues" evidence="1">
    <location>
        <begin position="103"/>
        <end position="115"/>
    </location>
</feature>
<evidence type="ECO:0000256" key="2">
    <source>
        <dbReference type="SAM" id="Phobius"/>
    </source>
</evidence>
<gene>
    <name evidence="3" type="ORF">CSUI_008507</name>
</gene>